<dbReference type="InterPro" id="IPR008927">
    <property type="entry name" value="6-PGluconate_DH-like_C_sf"/>
</dbReference>
<dbReference type="AlphaFoldDB" id="U4TRZ1"/>
<dbReference type="Gene3D" id="3.40.50.720">
    <property type="entry name" value="NAD(P)-binding Rossmann-like Domain"/>
    <property type="match status" value="1"/>
</dbReference>
<dbReference type="PANTHER" id="PTHR48075">
    <property type="entry name" value="3-HYDROXYACYL-COA DEHYDROGENASE FAMILY PROTEIN"/>
    <property type="match status" value="1"/>
</dbReference>
<dbReference type="InterPro" id="IPR022694">
    <property type="entry name" value="3-OHacyl-CoA_DH"/>
</dbReference>
<evidence type="ECO:0000259" key="14">
    <source>
        <dbReference type="Pfam" id="PF02737"/>
    </source>
</evidence>
<dbReference type="HOGENOM" id="CLU_009834_2_0_9"/>
<dbReference type="OrthoDB" id="9771883at2"/>
<dbReference type="GO" id="GO:0050104">
    <property type="term" value="F:L-gulonate 3-dehydrogenase activity"/>
    <property type="evidence" value="ECO:0007669"/>
    <property type="project" value="UniProtKB-EC"/>
</dbReference>
<sequence length="323" mass="35069">MQLSDIHTIGNLGAGTMGRATALQFAWAGYPVYLVDTSEDALKQGMASIQDDLATFVSVGVVEESDVPAIMARITPTQDQELAFSHADFVIENVPENLGLKQKVWAQVEAIAPETAILATNTSGLSPTQIAASLKHPERFVVAHFFNPAHLMPLVEVVPGAKTAPETVTLTVDLMNHIGKHAVPLKKEAPGFVGNRIQMAVGRELMHIVDEGIATPEATDEIMKYSLGRRWAVMGPTVSADLGGLDIFAGVSQYLLPLLDNTTTVNPLLADKVKKGELGLKTGKGFFDWTPEKARKIVQQRDKALLRMLAEDKQDEKDQTHQD</sequence>
<evidence type="ECO:0000256" key="1">
    <source>
        <dbReference type="ARBA" id="ARBA00004496"/>
    </source>
</evidence>
<dbReference type="InterPro" id="IPR006108">
    <property type="entry name" value="3HC_DH_C"/>
</dbReference>
<dbReference type="InterPro" id="IPR036291">
    <property type="entry name" value="NAD(P)-bd_dom_sf"/>
</dbReference>
<feature type="binding site" evidence="12">
    <location>
        <position position="36"/>
    </location>
    <ligand>
        <name>NAD(+)</name>
        <dbReference type="ChEBI" id="CHEBI:57540"/>
    </ligand>
</feature>
<keyword evidence="8 12" id="KW-0520">NAD</keyword>
<feature type="binding site" evidence="12">
    <location>
        <position position="101"/>
    </location>
    <ligand>
        <name>NAD(+)</name>
        <dbReference type="ChEBI" id="CHEBI:57540"/>
    </ligand>
</feature>
<evidence type="ECO:0000313" key="15">
    <source>
        <dbReference type="EMBL" id="ERL64257.1"/>
    </source>
</evidence>
<proteinExistence type="inferred from homology"/>
<dbReference type="RefSeq" id="WP_022530454.1">
    <property type="nucleotide sequence ID" value="NZ_KI271601.1"/>
</dbReference>
<comment type="similarity">
    <text evidence="3">Belongs to the 3-hydroxyacyl-CoA dehydrogenase family.</text>
</comment>
<keyword evidence="16" id="KW-1185">Reference proteome</keyword>
<feature type="binding site" evidence="12">
    <location>
        <position position="147"/>
    </location>
    <ligand>
        <name>NAD(+)</name>
        <dbReference type="ChEBI" id="CHEBI:57540"/>
    </ligand>
</feature>
<dbReference type="EMBL" id="KI271601">
    <property type="protein sequence ID" value="ERL64257.1"/>
    <property type="molecule type" value="Genomic_DNA"/>
</dbReference>
<dbReference type="GO" id="GO:0006631">
    <property type="term" value="P:fatty acid metabolic process"/>
    <property type="evidence" value="ECO:0007669"/>
    <property type="project" value="InterPro"/>
</dbReference>
<accession>U4TRZ1</accession>
<dbReference type="STRING" id="1231336.L248_1440"/>
<evidence type="ECO:0000256" key="7">
    <source>
        <dbReference type="ARBA" id="ARBA00023002"/>
    </source>
</evidence>
<dbReference type="InterPro" id="IPR013328">
    <property type="entry name" value="6PGD_dom2"/>
</dbReference>
<dbReference type="GO" id="GO:0070403">
    <property type="term" value="F:NAD+ binding"/>
    <property type="evidence" value="ECO:0007669"/>
    <property type="project" value="InterPro"/>
</dbReference>
<feature type="binding site" evidence="12">
    <location>
        <position position="96"/>
    </location>
    <ligand>
        <name>NAD(+)</name>
        <dbReference type="ChEBI" id="CHEBI:57540"/>
    </ligand>
</feature>
<reference evidence="16" key="1">
    <citation type="journal article" date="2013" name="Genome Announc.">
        <title>Whole-Genome Sequencing of Lactobacillus shenzhenensis Strain LY-73T.</title>
        <authorList>
            <person name="Lin Z."/>
            <person name="Liu Z."/>
            <person name="Yang R."/>
            <person name="Zou Y."/>
            <person name="Wan D."/>
            <person name="Chen J."/>
            <person name="Guo M."/>
            <person name="Zhao J."/>
            <person name="Fang C."/>
            <person name="Yang R."/>
            <person name="Liu F."/>
        </authorList>
    </citation>
    <scope>NUCLEOTIDE SEQUENCE [LARGE SCALE GENOMIC DNA]</scope>
    <source>
        <strain evidence="16">LY-73</strain>
    </source>
</reference>
<feature type="binding site" evidence="12">
    <location>
        <position position="123"/>
    </location>
    <ligand>
        <name>NAD(+)</name>
        <dbReference type="ChEBI" id="CHEBI:57540"/>
    </ligand>
</feature>
<feature type="domain" description="3-hydroxyacyl-CoA dehydrogenase NAD binding" evidence="14">
    <location>
        <begin position="9"/>
        <end position="186"/>
    </location>
</feature>
<keyword evidence="5" id="KW-0963">Cytoplasm</keyword>
<evidence type="ECO:0000259" key="13">
    <source>
        <dbReference type="Pfam" id="PF00725"/>
    </source>
</evidence>
<evidence type="ECO:0000256" key="11">
    <source>
        <dbReference type="PIRSR" id="PIRSR000105-1"/>
    </source>
</evidence>
<evidence type="ECO:0000256" key="8">
    <source>
        <dbReference type="ARBA" id="ARBA00023027"/>
    </source>
</evidence>
<feature type="domain" description="3-hydroxyacyl-CoA dehydrogenase C-terminal" evidence="13">
    <location>
        <begin position="191"/>
        <end position="289"/>
    </location>
</feature>
<comment type="pathway">
    <text evidence="2">Lipid metabolism; butanoate metabolism.</text>
</comment>
<dbReference type="Proteomes" id="UP000030647">
    <property type="component" value="Unassembled WGS sequence"/>
</dbReference>
<dbReference type="PANTHER" id="PTHR48075:SF1">
    <property type="entry name" value="LAMBDA-CRYSTALLIN HOMOLOG"/>
    <property type="match status" value="1"/>
</dbReference>
<dbReference type="EC" id="1.1.1.45" evidence="9"/>
<evidence type="ECO:0000256" key="5">
    <source>
        <dbReference type="ARBA" id="ARBA00022490"/>
    </source>
</evidence>
<evidence type="ECO:0000256" key="10">
    <source>
        <dbReference type="ARBA" id="ARBA00042709"/>
    </source>
</evidence>
<dbReference type="GO" id="GO:0005737">
    <property type="term" value="C:cytoplasm"/>
    <property type="evidence" value="ECO:0007669"/>
    <property type="project" value="UniProtKB-SubCell"/>
</dbReference>
<evidence type="ECO:0000256" key="4">
    <source>
        <dbReference type="ARBA" id="ARBA00011738"/>
    </source>
</evidence>
<name>U4TRZ1_9LACO</name>
<feature type="site" description="Important for catalytic activity" evidence="11">
    <location>
        <position position="144"/>
    </location>
</feature>
<comment type="subcellular location">
    <subcellularLocation>
        <location evidence="1">Cytoplasm</location>
    </subcellularLocation>
</comment>
<comment type="subunit">
    <text evidence="4">Homodimer.</text>
</comment>
<protein>
    <recommendedName>
        <fullName evidence="10">L-gulonate 3-dehydrogenase</fullName>
        <ecNumber evidence="9">1.1.1.45</ecNumber>
    </recommendedName>
    <alternativeName>
        <fullName evidence="10">L-gulonate 3-dehydrogenase</fullName>
    </alternativeName>
</protein>
<feature type="binding site" evidence="12">
    <location>
        <begin position="13"/>
        <end position="18"/>
    </location>
    <ligand>
        <name>NAD(+)</name>
        <dbReference type="ChEBI" id="CHEBI:57540"/>
    </ligand>
</feature>
<feature type="binding site" evidence="12">
    <location>
        <position position="281"/>
    </location>
    <ligand>
        <name>NAD(+)</name>
        <dbReference type="ChEBI" id="CHEBI:57540"/>
    </ligand>
</feature>
<evidence type="ECO:0000256" key="2">
    <source>
        <dbReference type="ARBA" id="ARBA00005086"/>
    </source>
</evidence>
<organism evidence="15 16">
    <name type="scientific">Schleiferilactobacillus shenzhenensis LY-73</name>
    <dbReference type="NCBI Taxonomy" id="1231336"/>
    <lineage>
        <taxon>Bacteria</taxon>
        <taxon>Bacillati</taxon>
        <taxon>Bacillota</taxon>
        <taxon>Bacilli</taxon>
        <taxon>Lactobacillales</taxon>
        <taxon>Lactobacillaceae</taxon>
        <taxon>Schleiferilactobacillus</taxon>
    </lineage>
</organism>
<evidence type="ECO:0000313" key="16">
    <source>
        <dbReference type="Proteomes" id="UP000030647"/>
    </source>
</evidence>
<gene>
    <name evidence="15" type="ORF">L248_1440</name>
</gene>
<dbReference type="Pfam" id="PF02737">
    <property type="entry name" value="3HCDH_N"/>
    <property type="match status" value="1"/>
</dbReference>
<dbReference type="InterPro" id="IPR006176">
    <property type="entry name" value="3-OHacyl-CoA_DH_NAD-bd"/>
</dbReference>
<dbReference type="PIRSF" id="PIRSF000105">
    <property type="entry name" value="HCDH"/>
    <property type="match status" value="1"/>
</dbReference>
<evidence type="ECO:0000256" key="9">
    <source>
        <dbReference type="ARBA" id="ARBA00038962"/>
    </source>
</evidence>
<keyword evidence="6" id="KW-0597">Phosphoprotein</keyword>
<evidence type="ECO:0000256" key="12">
    <source>
        <dbReference type="PIRSR" id="PIRSR000105-2"/>
    </source>
</evidence>
<evidence type="ECO:0000256" key="3">
    <source>
        <dbReference type="ARBA" id="ARBA00009463"/>
    </source>
</evidence>
<dbReference type="Gene3D" id="1.10.1040.10">
    <property type="entry name" value="N-(1-d-carboxylethyl)-l-norvaline Dehydrogenase, domain 2"/>
    <property type="match status" value="1"/>
</dbReference>
<keyword evidence="7" id="KW-0560">Oxidoreductase</keyword>
<dbReference type="SUPFAM" id="SSF51735">
    <property type="entry name" value="NAD(P)-binding Rossmann-fold domains"/>
    <property type="match status" value="1"/>
</dbReference>
<dbReference type="Pfam" id="PF00725">
    <property type="entry name" value="3HCDH"/>
    <property type="match status" value="1"/>
</dbReference>
<dbReference type="SUPFAM" id="SSF48179">
    <property type="entry name" value="6-phosphogluconate dehydrogenase C-terminal domain-like"/>
    <property type="match status" value="1"/>
</dbReference>
<dbReference type="eggNOG" id="COG1250">
    <property type="taxonomic scope" value="Bacteria"/>
</dbReference>
<dbReference type="FunFam" id="3.40.50.720:FF:000009">
    <property type="entry name" value="Fatty oxidation complex, alpha subunit"/>
    <property type="match status" value="1"/>
</dbReference>
<evidence type="ECO:0000256" key="6">
    <source>
        <dbReference type="ARBA" id="ARBA00022553"/>
    </source>
</evidence>